<dbReference type="AlphaFoldDB" id="A0A109ZXY3"/>
<dbReference type="InterPro" id="IPR019734">
    <property type="entry name" value="TPR_rpt"/>
</dbReference>
<dbReference type="PANTHER" id="PTHR44366">
    <property type="entry name" value="UDP-N-ACETYLGLUCOSAMINE--PEPTIDE N-ACETYLGLUCOSAMINYLTRANSFERASE 110 KDA SUBUNIT"/>
    <property type="match status" value="1"/>
</dbReference>
<evidence type="ECO:0000259" key="10">
    <source>
        <dbReference type="Pfam" id="PF13844"/>
    </source>
</evidence>
<evidence type="ECO:0000313" key="11">
    <source>
        <dbReference type="EMBL" id="AMH39348.1"/>
    </source>
</evidence>
<feature type="repeat" description="TPR" evidence="8">
    <location>
        <begin position="213"/>
        <end position="246"/>
    </location>
</feature>
<evidence type="ECO:0000256" key="8">
    <source>
        <dbReference type="PROSITE-ProRule" id="PRU00339"/>
    </source>
</evidence>
<sequence>MWNRFHQGVSAFSTPQRRASIPGGVAPATQAAKPELRRIMASPAELFQSAFAAFQQGRLQEAERGFSKFLRKDPKHFPALNILAIVLVALKRHAEAEPHLKAALRINATSDATFYNYGLVLKALNRPDEALQRFAEALALNPGNAETLNNRGTVLNDLRDYPAALADFDRALALQPRYAAAFFNKSKSLAELKRYDEALAACESALALQPDLAEAWFGRGYVFGQMRMPAEAVEAYGRARQLNPDMPLLKGNLLHQKMLICDWHDANALIAEIEADLIAGKLAAEPFGWQGVAISERSLQRCAELTNASRFPMQAPPLRASPTGPNAKIRVGYLSGEFRQQATSLLLVGVLEQHDKSAFEIFAIDNGYDDGSDIRRRIAGAVDGIVDISTLSDPQAVNAIRAQRIDILVNLNGYFGEQRTGVFARRAAPVQVNYLGFPGTLGAGFMDYILADQHVLPPQHRQFYSEKVAWLPNCYQANDDRREISTRAFTRAEVGLPAQGFVFCCFNSAYKITPDVFDSWTRILSAVDGSVLWLLEDSAAAVANLRREAELRGIDPARLVFAARMSPAEHLARHRCADLFLDTLPYNAHTTASDALWAGLPLLTCRGETFAGRVAASLLQNLGVPELITAKRDDYECMAIELAENPERLSSIREKLLANRLKMPTFDTRRLARDIETAFRKMAERARAGLAPGHIMFSAHDSGQ</sequence>
<evidence type="ECO:0000256" key="1">
    <source>
        <dbReference type="ARBA" id="ARBA00004922"/>
    </source>
</evidence>
<dbReference type="Pfam" id="PF13844">
    <property type="entry name" value="Glyco_transf_41"/>
    <property type="match status" value="2"/>
</dbReference>
<dbReference type="GO" id="GO:0097363">
    <property type="term" value="F:protein O-acetylglucosaminyltransferase activity"/>
    <property type="evidence" value="ECO:0007669"/>
    <property type="project" value="UniProtKB-EC"/>
</dbReference>
<evidence type="ECO:0000256" key="3">
    <source>
        <dbReference type="ARBA" id="ARBA00011970"/>
    </source>
</evidence>
<feature type="repeat" description="TPR" evidence="8">
    <location>
        <begin position="111"/>
        <end position="144"/>
    </location>
</feature>
<dbReference type="Pfam" id="PF13424">
    <property type="entry name" value="TPR_12"/>
    <property type="match status" value="1"/>
</dbReference>
<keyword evidence="6" id="KW-0677">Repeat</keyword>
<dbReference type="SUPFAM" id="SSF48439">
    <property type="entry name" value="Protein prenylyltransferase"/>
    <property type="match status" value="1"/>
</dbReference>
<evidence type="ECO:0000256" key="5">
    <source>
        <dbReference type="ARBA" id="ARBA00022679"/>
    </source>
</evidence>
<gene>
    <name evidence="11" type="primary">yrrB_1</name>
    <name evidence="11" type="ORF">PROKKA_00535</name>
</gene>
<keyword evidence="4" id="KW-0328">Glycosyltransferase</keyword>
<organism evidence="11">
    <name type="scientific">Tardiphaga robiniae</name>
    <dbReference type="NCBI Taxonomy" id="943830"/>
    <lineage>
        <taxon>Bacteria</taxon>
        <taxon>Pseudomonadati</taxon>
        <taxon>Pseudomonadota</taxon>
        <taxon>Alphaproteobacteria</taxon>
        <taxon>Hyphomicrobiales</taxon>
        <taxon>Nitrobacteraceae</taxon>
        <taxon>Tardiphaga</taxon>
    </lineage>
</organism>
<feature type="domain" description="O-GlcNAc transferase C-terminal" evidence="10">
    <location>
        <begin position="489"/>
        <end position="674"/>
    </location>
</feature>
<dbReference type="Gene3D" id="3.40.50.11380">
    <property type="match status" value="1"/>
</dbReference>
<dbReference type="EC" id="2.4.1.255" evidence="3"/>
<evidence type="ECO:0000256" key="6">
    <source>
        <dbReference type="ARBA" id="ARBA00022737"/>
    </source>
</evidence>
<dbReference type="Gene3D" id="3.40.50.2000">
    <property type="entry name" value="Glycogen Phosphorylase B"/>
    <property type="match status" value="1"/>
</dbReference>
<evidence type="ECO:0000256" key="7">
    <source>
        <dbReference type="ARBA" id="ARBA00022803"/>
    </source>
</evidence>
<name>A0A109ZXY3_9BRAD</name>
<comment type="pathway">
    <text evidence="1">Protein modification; protein glycosylation.</text>
</comment>
<dbReference type="InterPro" id="IPR037919">
    <property type="entry name" value="OGT"/>
</dbReference>
<comment type="similarity">
    <text evidence="2">Belongs to the glycosyltransferase 41 family. O-GlcNAc transferase subfamily.</text>
</comment>
<dbReference type="PANTHER" id="PTHR44366:SF1">
    <property type="entry name" value="UDP-N-ACETYLGLUCOSAMINE--PEPTIDE N-ACETYLGLUCOSAMINYLTRANSFERASE 110 KDA SUBUNIT"/>
    <property type="match status" value="1"/>
</dbReference>
<accession>A0A109ZXY3</accession>
<dbReference type="InterPro" id="IPR011990">
    <property type="entry name" value="TPR-like_helical_dom_sf"/>
</dbReference>
<feature type="domain" description="O-GlcNAc transferase C-terminal" evidence="10">
    <location>
        <begin position="323"/>
        <end position="481"/>
    </location>
</feature>
<evidence type="ECO:0000256" key="9">
    <source>
        <dbReference type="SAM" id="MobiDB-lite"/>
    </source>
</evidence>
<keyword evidence="7 8" id="KW-0802">TPR repeat</keyword>
<dbReference type="InterPro" id="IPR029489">
    <property type="entry name" value="OGT/SEC/SPY_C"/>
</dbReference>
<evidence type="ECO:0000256" key="2">
    <source>
        <dbReference type="ARBA" id="ARBA00005386"/>
    </source>
</evidence>
<evidence type="ECO:0000256" key="4">
    <source>
        <dbReference type="ARBA" id="ARBA00022676"/>
    </source>
</evidence>
<dbReference type="EMBL" id="KT955714">
    <property type="protein sequence ID" value="AMH39348.1"/>
    <property type="molecule type" value="Genomic_DNA"/>
</dbReference>
<proteinExistence type="inferred from homology"/>
<dbReference type="Gene3D" id="1.25.40.10">
    <property type="entry name" value="Tetratricopeptide repeat domain"/>
    <property type="match status" value="3"/>
</dbReference>
<feature type="repeat" description="TPR" evidence="8">
    <location>
        <begin position="179"/>
        <end position="212"/>
    </location>
</feature>
<keyword evidence="5" id="KW-0808">Transferase</keyword>
<feature type="region of interest" description="Disordered" evidence="9">
    <location>
        <begin position="1"/>
        <end position="25"/>
    </location>
</feature>
<dbReference type="Pfam" id="PF13432">
    <property type="entry name" value="TPR_16"/>
    <property type="match status" value="1"/>
</dbReference>
<reference evidence="11" key="1">
    <citation type="submission" date="2015-10" db="EMBL/GenBank/DDBJ databases">
        <title>Evolution marks in rhizobial microsymbionts genomes from the relict species Vavilovia formosa (Stev.) Fed.</title>
        <authorList>
            <person name="Kopat V."/>
        </authorList>
    </citation>
    <scope>NUCLEOTIDE SEQUENCE</scope>
    <source>
        <strain evidence="11">Vaf-07</strain>
    </source>
</reference>
<dbReference type="GO" id="GO:0006493">
    <property type="term" value="P:protein O-linked glycosylation"/>
    <property type="evidence" value="ECO:0007669"/>
    <property type="project" value="InterPro"/>
</dbReference>
<dbReference type="SMART" id="SM00028">
    <property type="entry name" value="TPR"/>
    <property type="match status" value="6"/>
</dbReference>
<feature type="repeat" description="TPR" evidence="8">
    <location>
        <begin position="145"/>
        <end position="178"/>
    </location>
</feature>
<dbReference type="PROSITE" id="PS50005">
    <property type="entry name" value="TPR"/>
    <property type="match status" value="4"/>
</dbReference>
<protein>
    <recommendedName>
        <fullName evidence="3">protein O-GlcNAc transferase</fullName>
        <ecNumber evidence="3">2.4.1.255</ecNumber>
    </recommendedName>
</protein>